<keyword evidence="3" id="KW-1185">Reference proteome</keyword>
<name>K1WZ86_MARBU</name>
<sequence length="125" mass="13923">MPFEACLDTRMRVLSMQVDQPAAPSSPPALTLNRRDQREAIATKPKDVLAVDHGQSSNPIQLGVARGRPVYPNQDGYGKNTRSDEWARLPSEAAFQGSMQVESHTFDAQFRDEHRADRALSNAQF</sequence>
<evidence type="ECO:0000313" key="3">
    <source>
        <dbReference type="Proteomes" id="UP000006753"/>
    </source>
</evidence>
<dbReference type="AlphaFoldDB" id="K1WZ86"/>
<dbReference type="HOGENOM" id="CLU_1993102_0_0_1"/>
<dbReference type="KEGG" id="mbe:MBM_08154"/>
<feature type="region of interest" description="Disordered" evidence="1">
    <location>
        <begin position="53"/>
        <end position="83"/>
    </location>
</feature>
<dbReference type="Proteomes" id="UP000006753">
    <property type="component" value="Unassembled WGS sequence"/>
</dbReference>
<dbReference type="EMBL" id="JH921448">
    <property type="protein sequence ID" value="EKD13953.1"/>
    <property type="molecule type" value="Genomic_DNA"/>
</dbReference>
<reference evidence="2 3" key="1">
    <citation type="journal article" date="2012" name="BMC Genomics">
        <title>Sequencing the genome of Marssonina brunnea reveals fungus-poplar co-evolution.</title>
        <authorList>
            <person name="Zhu S."/>
            <person name="Cao Y.-Z."/>
            <person name="Jiang C."/>
            <person name="Tan B.-Y."/>
            <person name="Wang Z."/>
            <person name="Feng S."/>
            <person name="Zhang L."/>
            <person name="Su X.-H."/>
            <person name="Brejova B."/>
            <person name="Vinar T."/>
            <person name="Xu M."/>
            <person name="Wang M.-X."/>
            <person name="Zhang S.-G."/>
            <person name="Huang M.-R."/>
            <person name="Wu R."/>
            <person name="Zhou Y."/>
        </authorList>
    </citation>
    <scope>NUCLEOTIDE SEQUENCE [LARGE SCALE GENOMIC DNA]</scope>
    <source>
        <strain evidence="2 3">MB_m1</strain>
    </source>
</reference>
<protein>
    <submittedName>
        <fullName evidence="2">Uncharacterized protein</fullName>
    </submittedName>
</protein>
<organism evidence="2 3">
    <name type="scientific">Marssonina brunnea f. sp. multigermtubi (strain MB_m1)</name>
    <name type="common">Marssonina leaf spot fungus</name>
    <dbReference type="NCBI Taxonomy" id="1072389"/>
    <lineage>
        <taxon>Eukaryota</taxon>
        <taxon>Fungi</taxon>
        <taxon>Dikarya</taxon>
        <taxon>Ascomycota</taxon>
        <taxon>Pezizomycotina</taxon>
        <taxon>Leotiomycetes</taxon>
        <taxon>Helotiales</taxon>
        <taxon>Drepanopezizaceae</taxon>
        <taxon>Drepanopeziza</taxon>
    </lineage>
</organism>
<proteinExistence type="predicted"/>
<accession>K1WZ86</accession>
<gene>
    <name evidence="2" type="ORF">MBM_08154</name>
</gene>
<evidence type="ECO:0000313" key="2">
    <source>
        <dbReference type="EMBL" id="EKD13953.1"/>
    </source>
</evidence>
<evidence type="ECO:0000256" key="1">
    <source>
        <dbReference type="SAM" id="MobiDB-lite"/>
    </source>
</evidence>
<dbReference type="InParanoid" id="K1WZ86"/>